<keyword evidence="1" id="KW-0812">Transmembrane</keyword>
<keyword evidence="3" id="KW-1185">Reference proteome</keyword>
<evidence type="ECO:0000256" key="1">
    <source>
        <dbReference type="SAM" id="Phobius"/>
    </source>
</evidence>
<comment type="caution">
    <text evidence="2">The sequence shown here is derived from an EMBL/GenBank/DDBJ whole genome shotgun (WGS) entry which is preliminary data.</text>
</comment>
<feature type="transmembrane region" description="Helical" evidence="1">
    <location>
        <begin position="143"/>
        <end position="164"/>
    </location>
</feature>
<name>A0A8J4CBS2_9CHLO</name>
<organism evidence="2 3">
    <name type="scientific">Volvox reticuliferus</name>
    <dbReference type="NCBI Taxonomy" id="1737510"/>
    <lineage>
        <taxon>Eukaryota</taxon>
        <taxon>Viridiplantae</taxon>
        <taxon>Chlorophyta</taxon>
        <taxon>core chlorophytes</taxon>
        <taxon>Chlorophyceae</taxon>
        <taxon>CS clade</taxon>
        <taxon>Chlamydomonadales</taxon>
        <taxon>Volvocaceae</taxon>
        <taxon>Volvox</taxon>
    </lineage>
</organism>
<proteinExistence type="predicted"/>
<reference evidence="2" key="1">
    <citation type="journal article" date="2021" name="Proc. Natl. Acad. Sci. U.S.A.">
        <title>Three genomes in the algal genus Volvox reveal the fate of a haploid sex-determining region after a transition to homothallism.</title>
        <authorList>
            <person name="Yamamoto K."/>
            <person name="Hamaji T."/>
            <person name="Kawai-Toyooka H."/>
            <person name="Matsuzaki R."/>
            <person name="Takahashi F."/>
            <person name="Nishimura Y."/>
            <person name="Kawachi M."/>
            <person name="Noguchi H."/>
            <person name="Minakuchi Y."/>
            <person name="Umen J.G."/>
            <person name="Toyoda A."/>
            <person name="Nozaki H."/>
        </authorList>
    </citation>
    <scope>NUCLEOTIDE SEQUENCE</scope>
    <source>
        <strain evidence="2">NIES-3786</strain>
    </source>
</reference>
<dbReference type="OrthoDB" id="543020at2759"/>
<feature type="transmembrane region" description="Helical" evidence="1">
    <location>
        <begin position="105"/>
        <end position="131"/>
    </location>
</feature>
<protein>
    <submittedName>
        <fullName evidence="2">Uncharacterized protein</fullName>
    </submittedName>
</protein>
<keyword evidence="1" id="KW-0472">Membrane</keyword>
<dbReference type="Proteomes" id="UP000747110">
    <property type="component" value="Unassembled WGS sequence"/>
</dbReference>
<feature type="transmembrane region" description="Helical" evidence="1">
    <location>
        <begin position="80"/>
        <end position="99"/>
    </location>
</feature>
<evidence type="ECO:0000313" key="2">
    <source>
        <dbReference type="EMBL" id="GIL75580.1"/>
    </source>
</evidence>
<keyword evidence="1" id="KW-1133">Transmembrane helix</keyword>
<gene>
    <name evidence="2" type="ORF">Vretifemale_5330</name>
</gene>
<evidence type="ECO:0000313" key="3">
    <source>
        <dbReference type="Proteomes" id="UP000747110"/>
    </source>
</evidence>
<dbReference type="EMBL" id="BNCP01000007">
    <property type="protein sequence ID" value="GIL75580.1"/>
    <property type="molecule type" value="Genomic_DNA"/>
</dbReference>
<sequence length="165" mass="17632">MNAALRTPLGASHAIAKRLAPDAQCLLLRLGLSRAKPFGGPLLRSWSILKPNSVCEEAAAPSHVCHSLDPRGGGKASGGFQLNVAYAAIVGTYALLFLLKNPYIFAALSILTIIPQNSAITSLNSLVILFYDSGLFMNFAEAVYCVRLMTWLSIACTLISFAIFS</sequence>
<dbReference type="AlphaFoldDB" id="A0A8J4CBS2"/>
<accession>A0A8J4CBS2</accession>